<dbReference type="AlphaFoldDB" id="A0A8C5TV30"/>
<reference evidence="2" key="1">
    <citation type="submission" date="2025-08" db="UniProtKB">
        <authorList>
            <consortium name="Ensembl"/>
        </authorList>
    </citation>
    <scope>IDENTIFICATION</scope>
</reference>
<dbReference type="Proteomes" id="UP000694560">
    <property type="component" value="Unplaced"/>
</dbReference>
<accession>A0A8C5TV30</accession>
<evidence type="ECO:0000313" key="2">
    <source>
        <dbReference type="Ensembl" id="ENSMCSP00000012885.1"/>
    </source>
</evidence>
<reference evidence="2" key="2">
    <citation type="submission" date="2025-09" db="UniProtKB">
        <authorList>
            <consortium name="Ensembl"/>
        </authorList>
    </citation>
    <scope>IDENTIFICATION</scope>
</reference>
<name>A0A8C5TV30_9PASS</name>
<keyword evidence="3" id="KW-1185">Reference proteome</keyword>
<evidence type="ECO:0000256" key="1">
    <source>
        <dbReference type="SAM" id="MobiDB-lite"/>
    </source>
</evidence>
<feature type="region of interest" description="Disordered" evidence="1">
    <location>
        <begin position="80"/>
        <end position="101"/>
    </location>
</feature>
<feature type="region of interest" description="Disordered" evidence="1">
    <location>
        <begin position="174"/>
        <end position="194"/>
    </location>
</feature>
<protein>
    <submittedName>
        <fullName evidence="2">Uncharacterized protein</fullName>
    </submittedName>
</protein>
<proteinExistence type="predicted"/>
<sequence>MARRDAPGWPAGCPRDARMPQGWPGGMLRCPSRDGQAGCPGVPAGMARRDAPVPSRDGRAGCSGVPAGMGWPGGMPRCPSRDGQAGCPGAPAGMARRDAPVDGQAGCPGAPAGMAGRDAPVPWWPCPSRDVVRAPAVSRGGDRFSRGDAWLGMPCTAGVGRGPAAACGRLGVTEPREQDTQQRARGTGSSKRGAWIPSMQRGQFISSMTSFKISVRPLTWSHTTPLSPNWRNMDLKHLLDKELAG</sequence>
<dbReference type="Ensembl" id="ENSMCST00000013221.1">
    <property type="protein sequence ID" value="ENSMCSP00000012885.1"/>
    <property type="gene ID" value="ENSMCSG00000009126.1"/>
</dbReference>
<organism evidence="2 3">
    <name type="scientific">Malurus cyaneus samueli</name>
    <dbReference type="NCBI Taxonomy" id="2593467"/>
    <lineage>
        <taxon>Eukaryota</taxon>
        <taxon>Metazoa</taxon>
        <taxon>Chordata</taxon>
        <taxon>Craniata</taxon>
        <taxon>Vertebrata</taxon>
        <taxon>Euteleostomi</taxon>
        <taxon>Archelosauria</taxon>
        <taxon>Archosauria</taxon>
        <taxon>Dinosauria</taxon>
        <taxon>Saurischia</taxon>
        <taxon>Theropoda</taxon>
        <taxon>Coelurosauria</taxon>
        <taxon>Aves</taxon>
        <taxon>Neognathae</taxon>
        <taxon>Neoaves</taxon>
        <taxon>Telluraves</taxon>
        <taxon>Australaves</taxon>
        <taxon>Passeriformes</taxon>
        <taxon>Meliphagoidea</taxon>
        <taxon>Maluridae</taxon>
        <taxon>Malurus</taxon>
    </lineage>
</organism>
<evidence type="ECO:0000313" key="3">
    <source>
        <dbReference type="Proteomes" id="UP000694560"/>
    </source>
</evidence>
<feature type="region of interest" description="Disordered" evidence="1">
    <location>
        <begin position="1"/>
        <end position="23"/>
    </location>
</feature>